<comment type="caution">
    <text evidence="2">The sequence shown here is derived from an EMBL/GenBank/DDBJ whole genome shotgun (WGS) entry which is preliminary data.</text>
</comment>
<sequence>QACHDVQDFTARQIALEQEIHDAKVEQQRLIDIANKEKQQQAHAEADRIRDEKIQQTRLQGAYMAMPRSMKDIVLKILSDNNLTVMTASNESLEMAITSAEIAAELSEQSVKDELKKRGIPLFPSGSPIHTSQADTSTTPAISSAIPSIQGIPIYTSSSSGFNLIPPHSSPNRVVITHPTTPPASPPPFNHTMSHSTPDPNAPVKTAVELEVERILNESRRQLQSDSNINLNLKPVSTKQTKYQRDCINRTNILVKFCDTSVDFDTFYTKISLYYGLKKTDNKFISEKDVILQKFKGDTLSQFLYHIEKFHKYSLQYFQKDETRFQVELEKTLIGSCLEHIMDGIPEEHNSYMLTIKTMIEFLASKNIKIIDREDIFSICPKIENESVTDIRNRLKINYGINHPNESHENANELINKFYSFLNIYICKKLKSKINEQETWSNNKATFSQISNLAIILEAEMNSPSNTKTKEDLIRKFDENFDININNKSKIKCTSNSETTSVITPNEPEVTNEPKVPKVKKVKKLNKNGNNKIFNKLIKQTPEVFLNPEQLDNFPIPTLKSSIKSNDPLNIRKKKVSFNKVNKCVKYGSFWEPIKLSETSVEKKVFIKFNKKLYNVDYVIDINELKSKTVKFDVLNNLKNNFNIDAKILQNSINNGNEIRQENLNLHETTNNTFNNKNDNNINVVSKGINYTVSSINYSYLLHNPNKPVKSTVTPPETISVNFSNILENNKFDNLNFKSCLTKNNKLNINLDSSNKLFNYSVKNNYNKFNNITDEIDDYGKSSIYYKYKLFHLNNEKLIKFKFLFCQLNQFIKSIKW</sequence>
<dbReference type="EMBL" id="CAJOBG010014367">
    <property type="protein sequence ID" value="CAF4298699.1"/>
    <property type="molecule type" value="Genomic_DNA"/>
</dbReference>
<reference evidence="2" key="1">
    <citation type="submission" date="2021-02" db="EMBL/GenBank/DDBJ databases">
        <authorList>
            <person name="Nowell W R."/>
        </authorList>
    </citation>
    <scope>NUCLEOTIDE SEQUENCE</scope>
</reference>
<keyword evidence="3" id="KW-1185">Reference proteome</keyword>
<evidence type="ECO:0000313" key="3">
    <source>
        <dbReference type="Proteomes" id="UP000663866"/>
    </source>
</evidence>
<dbReference type="EMBL" id="CAJNRF010008742">
    <property type="protein sequence ID" value="CAF2104397.1"/>
    <property type="molecule type" value="Genomic_DNA"/>
</dbReference>
<feature type="non-terminal residue" evidence="2">
    <location>
        <position position="1"/>
    </location>
</feature>
<accession>A0A820HN55</accession>
<dbReference type="Proteomes" id="UP000663866">
    <property type="component" value="Unassembled WGS sequence"/>
</dbReference>
<name>A0A820HN55_9BILA</name>
<organism evidence="2 3">
    <name type="scientific">Rotaria magnacalcarata</name>
    <dbReference type="NCBI Taxonomy" id="392030"/>
    <lineage>
        <taxon>Eukaryota</taxon>
        <taxon>Metazoa</taxon>
        <taxon>Spiralia</taxon>
        <taxon>Gnathifera</taxon>
        <taxon>Rotifera</taxon>
        <taxon>Eurotatoria</taxon>
        <taxon>Bdelloidea</taxon>
        <taxon>Philodinida</taxon>
        <taxon>Philodinidae</taxon>
        <taxon>Rotaria</taxon>
    </lineage>
</organism>
<gene>
    <name evidence="2" type="ORF">OVN521_LOCUS31221</name>
    <name evidence="1" type="ORF">WKI299_LOCUS20940</name>
</gene>
<evidence type="ECO:0000313" key="1">
    <source>
        <dbReference type="EMBL" id="CAF2104397.1"/>
    </source>
</evidence>
<dbReference type="Proteomes" id="UP000663856">
    <property type="component" value="Unassembled WGS sequence"/>
</dbReference>
<dbReference type="AlphaFoldDB" id="A0A820HN55"/>
<evidence type="ECO:0000313" key="2">
    <source>
        <dbReference type="EMBL" id="CAF4298699.1"/>
    </source>
</evidence>
<protein>
    <submittedName>
        <fullName evidence="2">Uncharacterized protein</fullName>
    </submittedName>
</protein>
<proteinExistence type="predicted"/>